<keyword evidence="3" id="KW-1185">Reference proteome</keyword>
<dbReference type="SUPFAM" id="SSF52540">
    <property type="entry name" value="P-loop containing nucleoside triphosphate hydrolases"/>
    <property type="match status" value="1"/>
</dbReference>
<evidence type="ECO:0000313" key="2">
    <source>
        <dbReference type="EMBL" id="MFD1456120.1"/>
    </source>
</evidence>
<organism evidence="2 3">
    <name type="scientific">Levilactobacillus lanxiensis</name>
    <dbReference type="NCBI Taxonomy" id="2799568"/>
    <lineage>
        <taxon>Bacteria</taxon>
        <taxon>Bacillati</taxon>
        <taxon>Bacillota</taxon>
        <taxon>Bacilli</taxon>
        <taxon>Lactobacillales</taxon>
        <taxon>Lactobacillaceae</taxon>
        <taxon>Levilactobacillus</taxon>
    </lineage>
</organism>
<dbReference type="PIRSF" id="PIRSF036409">
    <property type="entry name" value="EutP_PduV"/>
    <property type="match status" value="1"/>
</dbReference>
<dbReference type="EMBL" id="JBHTOD010000008">
    <property type="protein sequence ID" value="MFD1456120.1"/>
    <property type="molecule type" value="Genomic_DNA"/>
</dbReference>
<comment type="similarity">
    <text evidence="1">Belongs to the EutP/PduV family.</text>
</comment>
<dbReference type="PANTHER" id="PTHR40453:SF1">
    <property type="entry name" value="PROTEIN YOEF"/>
    <property type="match status" value="1"/>
</dbReference>
<dbReference type="InterPro" id="IPR027417">
    <property type="entry name" value="P-loop_NTPase"/>
</dbReference>
<accession>A0ABW4D6D6</accession>
<dbReference type="Gene3D" id="3.40.50.300">
    <property type="entry name" value="P-loop containing nucleotide triphosphate hydrolases"/>
    <property type="match status" value="1"/>
</dbReference>
<comment type="caution">
    <text evidence="2">The sequence shown here is derived from an EMBL/GenBank/DDBJ whole genome shotgun (WGS) entry which is preliminary data.</text>
</comment>
<evidence type="ECO:0000313" key="3">
    <source>
        <dbReference type="Proteomes" id="UP001597189"/>
    </source>
</evidence>
<gene>
    <name evidence="2" type="ORF">ACFQ44_10630</name>
</gene>
<sequence length="151" mass="16759">MRKAMFVGAIGCGKTTLIQRLHHEKISYDKTQAVEFRGEIIDTPGEFVEHRYLYPSLMTMSTGAKLIVAIQSGLDQRAVFPPAFTTMFPVQTIGVISKIDVATPQQVDYAREQLKNAGVQQIYLLSAVTGEGVAEFEQELNRLTVKDPAKL</sequence>
<dbReference type="PANTHER" id="PTHR40453">
    <property type="entry name" value="PROTEIN YOEF"/>
    <property type="match status" value="1"/>
</dbReference>
<proteinExistence type="inferred from homology"/>
<evidence type="ECO:0000256" key="1">
    <source>
        <dbReference type="PIRNR" id="PIRNR036409"/>
    </source>
</evidence>
<name>A0ABW4D6D6_9LACO</name>
<reference evidence="3" key="1">
    <citation type="journal article" date="2019" name="Int. J. Syst. Evol. Microbiol.">
        <title>The Global Catalogue of Microorganisms (GCM) 10K type strain sequencing project: providing services to taxonomists for standard genome sequencing and annotation.</title>
        <authorList>
            <consortium name="The Broad Institute Genomics Platform"/>
            <consortium name="The Broad Institute Genome Sequencing Center for Infectious Disease"/>
            <person name="Wu L."/>
            <person name="Ma J."/>
        </authorList>
    </citation>
    <scope>NUCLEOTIDE SEQUENCE [LARGE SCALE GENOMIC DNA]</scope>
    <source>
        <strain evidence="3">CCM 8979</strain>
    </source>
</reference>
<dbReference type="RefSeq" id="WP_203646158.1">
    <property type="nucleotide sequence ID" value="NZ_BOLN01000008.1"/>
</dbReference>
<dbReference type="CDD" id="cd00882">
    <property type="entry name" value="Ras_like_GTPase"/>
    <property type="match status" value="1"/>
</dbReference>
<dbReference type="InterPro" id="IPR012381">
    <property type="entry name" value="EutP_PduV"/>
</dbReference>
<dbReference type="Pfam" id="PF10662">
    <property type="entry name" value="PduV-EutP"/>
    <property type="match status" value="1"/>
</dbReference>
<dbReference type="Proteomes" id="UP001597189">
    <property type="component" value="Unassembled WGS sequence"/>
</dbReference>
<keyword evidence="1" id="KW-0547">Nucleotide-binding</keyword>
<dbReference type="NCBIfam" id="TIGR02528">
    <property type="entry name" value="EutP"/>
    <property type="match status" value="1"/>
</dbReference>
<protein>
    <submittedName>
        <fullName evidence="2">EutP/PduV family microcompartment system protein</fullName>
    </submittedName>
</protein>